<keyword evidence="2" id="KW-1185">Reference proteome</keyword>
<gene>
    <name evidence="1" type="ORF">ABH15_00140</name>
</gene>
<protein>
    <submittedName>
        <fullName evidence="1">Uncharacterized protein</fullName>
    </submittedName>
</protein>
<organism evidence="1 2">
    <name type="scientific">Methanoculleus taiwanensis</name>
    <dbReference type="NCBI Taxonomy" id="1550565"/>
    <lineage>
        <taxon>Archaea</taxon>
        <taxon>Methanobacteriati</taxon>
        <taxon>Methanobacteriota</taxon>
        <taxon>Stenosarchaea group</taxon>
        <taxon>Methanomicrobia</taxon>
        <taxon>Methanomicrobiales</taxon>
        <taxon>Methanomicrobiaceae</taxon>
        <taxon>Methanoculleus</taxon>
    </lineage>
</organism>
<evidence type="ECO:0000313" key="1">
    <source>
        <dbReference type="EMBL" id="RXE56637.1"/>
    </source>
</evidence>
<proteinExistence type="predicted"/>
<accession>A0A498H2E7</accession>
<comment type="caution">
    <text evidence="1">The sequence shown here is derived from an EMBL/GenBank/DDBJ whole genome shotgun (WGS) entry which is preliminary data.</text>
</comment>
<reference evidence="1 2" key="1">
    <citation type="journal article" date="2015" name="Int. J. Syst. Evol. Microbiol.">
        <title>Methanoculleus taiwanensis sp. nov., a methanogen isolated from deep marine sediment at the deformation front area near Taiwan.</title>
        <authorList>
            <person name="Weng C.Y."/>
            <person name="Chen S.C."/>
            <person name="Lai M.C."/>
            <person name="Wu S.Y."/>
            <person name="Lin S."/>
            <person name="Yang T.F."/>
            <person name="Chen P.C."/>
        </authorList>
    </citation>
    <scope>NUCLEOTIDE SEQUENCE [LARGE SCALE GENOMIC DNA]</scope>
    <source>
        <strain evidence="1 2">CYW4</strain>
    </source>
</reference>
<dbReference type="Proteomes" id="UP000290932">
    <property type="component" value="Unassembled WGS sequence"/>
</dbReference>
<sequence>MRAAIPLFDRQTTPGFQRSEEILECCFPGRDLAEPYAENRTFVRPALRACRSASCSIASCISIAVTSPPEPHPASSTVMPGQI</sequence>
<dbReference type="EMBL" id="LHQS01000001">
    <property type="protein sequence ID" value="RXE56637.1"/>
    <property type="molecule type" value="Genomic_DNA"/>
</dbReference>
<name>A0A498H2E7_9EURY</name>
<dbReference type="AlphaFoldDB" id="A0A498H2E7"/>
<evidence type="ECO:0000313" key="2">
    <source>
        <dbReference type="Proteomes" id="UP000290932"/>
    </source>
</evidence>